<organism evidence="1 2">
    <name type="scientific">Peronosclerospora sorghi</name>
    <dbReference type="NCBI Taxonomy" id="230839"/>
    <lineage>
        <taxon>Eukaryota</taxon>
        <taxon>Sar</taxon>
        <taxon>Stramenopiles</taxon>
        <taxon>Oomycota</taxon>
        <taxon>Peronosporomycetes</taxon>
        <taxon>Peronosporales</taxon>
        <taxon>Peronosporaceae</taxon>
        <taxon>Peronosclerospora</taxon>
    </lineage>
</organism>
<sequence length="474" mass="53994">MTTSSTLASSSEWEKEFFITWARLMERQRDEKKLIQTLHNILSQSVDASTKQLDIKHHANIMSANEKTMTELTAQLNDFFFRNVVAALKLARNAEPTNAAYHEQQQNPLDWYLEHGEDVPQTFVDDLGDSTGPVSLVGQQKKRINDQNGKKKKKLASNPSRKESHGYDGMNHDMNAMHSTESLWRTRGRVSQEPNVTVSTASALSGTTVDVRTSSKSSSGGKSSSGSKIKGKVKSSEPAINTITQSKFGSRSKPPTETQHLAEFVKNDRVIKSFTVDLVAKQVLGMRIYAHAKEYLVQWQDVATPLWTTRRKCPFQARELIDAYVAALRLQSRSKLTSRCIQQDAGKKSGNYGTPLDNGVLDDHEPRFYLVSQLLAHRDLNNKRQYLVQWKNYPESYNTWENADSLRLDVPKIVDAYEKIFSKVRIEGRKRQCIDNEKEATEDKTRKDEYHFDVEEAEMDEVSDDEFTEMLNQC</sequence>
<dbReference type="Proteomes" id="UP001163321">
    <property type="component" value="Chromosome 1"/>
</dbReference>
<reference evidence="1 2" key="1">
    <citation type="journal article" date="2022" name="bioRxiv">
        <title>The genome of the oomycete Peronosclerospora sorghi, a cosmopolitan pathogen of maize and sorghum, is inflated with dispersed pseudogenes.</title>
        <authorList>
            <person name="Fletcher K."/>
            <person name="Martin F."/>
            <person name="Isakeit T."/>
            <person name="Cavanaugh K."/>
            <person name="Magill C."/>
            <person name="Michelmore R."/>
        </authorList>
    </citation>
    <scope>NUCLEOTIDE SEQUENCE [LARGE SCALE GENOMIC DNA]</scope>
    <source>
        <strain evidence="1">P6</strain>
    </source>
</reference>
<evidence type="ECO:0000313" key="1">
    <source>
        <dbReference type="EMBL" id="KAI9921852.1"/>
    </source>
</evidence>
<dbReference type="EMBL" id="CM047580">
    <property type="protein sequence ID" value="KAI9921852.1"/>
    <property type="molecule type" value="Genomic_DNA"/>
</dbReference>
<accession>A0ACC0WTZ4</accession>
<name>A0ACC0WTZ4_9STRA</name>
<gene>
    <name evidence="1" type="ORF">PsorP6_002266</name>
</gene>
<protein>
    <submittedName>
        <fullName evidence="1">Uncharacterized protein</fullName>
    </submittedName>
</protein>
<keyword evidence="2" id="KW-1185">Reference proteome</keyword>
<comment type="caution">
    <text evidence="1">The sequence shown here is derived from an EMBL/GenBank/DDBJ whole genome shotgun (WGS) entry which is preliminary data.</text>
</comment>
<evidence type="ECO:0000313" key="2">
    <source>
        <dbReference type="Proteomes" id="UP001163321"/>
    </source>
</evidence>
<proteinExistence type="predicted"/>